<accession>A0A1M6UXD6</accession>
<evidence type="ECO:0000256" key="3">
    <source>
        <dbReference type="PROSITE-ProRule" id="PRU10038"/>
    </source>
</evidence>
<dbReference type="STRING" id="1848.SAMN05443637_11169"/>
<dbReference type="Gene3D" id="3.40.50.1820">
    <property type="entry name" value="alpha/beta hydrolase"/>
    <property type="match status" value="1"/>
</dbReference>
<gene>
    <name evidence="5" type="ORF">SAMN05443637_11169</name>
</gene>
<name>A0A1M6UXD6_PSETH</name>
<keyword evidence="2" id="KW-0378">Hydrolase</keyword>
<dbReference type="SUPFAM" id="SSF53474">
    <property type="entry name" value="alpha/beta-Hydrolases"/>
    <property type="match status" value="1"/>
</dbReference>
<evidence type="ECO:0000256" key="1">
    <source>
        <dbReference type="ARBA" id="ARBA00010515"/>
    </source>
</evidence>
<proteinExistence type="inferred from homology"/>
<dbReference type="InterPro" id="IPR050300">
    <property type="entry name" value="GDXG_lipolytic_enzyme"/>
</dbReference>
<dbReference type="Proteomes" id="UP000184363">
    <property type="component" value="Unassembled WGS sequence"/>
</dbReference>
<dbReference type="Pfam" id="PF07859">
    <property type="entry name" value="Abhydrolase_3"/>
    <property type="match status" value="1"/>
</dbReference>
<dbReference type="EMBL" id="FRAP01000011">
    <property type="protein sequence ID" value="SHK73850.1"/>
    <property type="molecule type" value="Genomic_DNA"/>
</dbReference>
<organism evidence="5 6">
    <name type="scientific">Pseudonocardia thermophila</name>
    <dbReference type="NCBI Taxonomy" id="1848"/>
    <lineage>
        <taxon>Bacteria</taxon>
        <taxon>Bacillati</taxon>
        <taxon>Actinomycetota</taxon>
        <taxon>Actinomycetes</taxon>
        <taxon>Pseudonocardiales</taxon>
        <taxon>Pseudonocardiaceae</taxon>
        <taxon>Pseudonocardia</taxon>
    </lineage>
</organism>
<dbReference type="InterPro" id="IPR033140">
    <property type="entry name" value="Lipase_GDXG_put_SER_AS"/>
</dbReference>
<feature type="domain" description="Alpha/beta hydrolase fold-3" evidence="4">
    <location>
        <begin position="113"/>
        <end position="317"/>
    </location>
</feature>
<dbReference type="PROSITE" id="PS01173">
    <property type="entry name" value="LIPASE_GDXG_HIS"/>
    <property type="match status" value="1"/>
</dbReference>
<comment type="similarity">
    <text evidence="1">Belongs to the 'GDXG' lipolytic enzyme family.</text>
</comment>
<dbReference type="InterPro" id="IPR002168">
    <property type="entry name" value="Lipase_GDXG_HIS_AS"/>
</dbReference>
<evidence type="ECO:0000259" key="4">
    <source>
        <dbReference type="Pfam" id="PF07859"/>
    </source>
</evidence>
<evidence type="ECO:0000256" key="2">
    <source>
        <dbReference type="ARBA" id="ARBA00022801"/>
    </source>
</evidence>
<dbReference type="InterPro" id="IPR013094">
    <property type="entry name" value="AB_hydrolase_3"/>
</dbReference>
<sequence length="346" mass="36979">MASTLLRRRYLGHYPPWGPVTTPVIPVSDDRCVPLSPDAARLLAVLQERSPAVGTEVLDAPTARRLQAEAARRVPGPDLAEVTDRTIPGPPGAPEVPVRVYRPDPGVQGAPAVLYLHGGGWVLCDLDSHDAICRRLARDTGAVVVSVDYRRAPESPFPAALDDACAALGWLHDEAPALGVARERIAIAGDSAGGNLAAGVTLRVRDAGGPVVRCQVLVYPVTDCRFDTPSYLRFADGGGSLTLPKMRWYWDQYVPDGDRTNPYCSPLRAELAGLPPAFVAVAECDPLNSEGHAYAARLAASGVAVTTREYPAFHGFLGLHDQLPEARQAHADIAAWIAAQLREEQG</sequence>
<dbReference type="PROSITE" id="PS01174">
    <property type="entry name" value="LIPASE_GDXG_SER"/>
    <property type="match status" value="1"/>
</dbReference>
<evidence type="ECO:0000313" key="6">
    <source>
        <dbReference type="Proteomes" id="UP000184363"/>
    </source>
</evidence>
<dbReference type="PANTHER" id="PTHR48081">
    <property type="entry name" value="AB HYDROLASE SUPERFAMILY PROTEIN C4A8.06C"/>
    <property type="match status" value="1"/>
</dbReference>
<dbReference type="AlphaFoldDB" id="A0A1M6UXD6"/>
<protein>
    <submittedName>
        <fullName evidence="5">Acetyl esterase</fullName>
    </submittedName>
</protein>
<feature type="active site" evidence="3">
    <location>
        <position position="191"/>
    </location>
</feature>
<dbReference type="InterPro" id="IPR029058">
    <property type="entry name" value="AB_hydrolase_fold"/>
</dbReference>
<evidence type="ECO:0000313" key="5">
    <source>
        <dbReference type="EMBL" id="SHK73850.1"/>
    </source>
</evidence>
<reference evidence="5 6" key="1">
    <citation type="submission" date="2016-11" db="EMBL/GenBank/DDBJ databases">
        <authorList>
            <person name="Jaros S."/>
            <person name="Januszkiewicz K."/>
            <person name="Wedrychowicz H."/>
        </authorList>
    </citation>
    <scope>NUCLEOTIDE SEQUENCE [LARGE SCALE GENOMIC DNA]</scope>
    <source>
        <strain evidence="5 6">DSM 43832</strain>
    </source>
</reference>
<keyword evidence="6" id="KW-1185">Reference proteome</keyword>
<dbReference type="PANTHER" id="PTHR48081:SF8">
    <property type="entry name" value="ALPHA_BETA HYDROLASE FOLD-3 DOMAIN-CONTAINING PROTEIN-RELATED"/>
    <property type="match status" value="1"/>
</dbReference>
<dbReference type="GO" id="GO:0016787">
    <property type="term" value="F:hydrolase activity"/>
    <property type="evidence" value="ECO:0007669"/>
    <property type="project" value="UniProtKB-KW"/>
</dbReference>